<dbReference type="PANTHER" id="PTHR45812">
    <property type="entry name" value="DNA POLYMERASE ZETA CATALYTIC SUBUNIT"/>
    <property type="match status" value="1"/>
</dbReference>
<dbReference type="InterPro" id="IPR012337">
    <property type="entry name" value="RNaseH-like_sf"/>
</dbReference>
<dbReference type="GO" id="GO:0000724">
    <property type="term" value="P:double-strand break repair via homologous recombination"/>
    <property type="evidence" value="ECO:0007669"/>
    <property type="project" value="TreeGrafter"/>
</dbReference>
<dbReference type="CDD" id="cd05778">
    <property type="entry name" value="DNA_polB_zeta_exo"/>
    <property type="match status" value="1"/>
</dbReference>
<dbReference type="EMBL" id="AMZH03006227">
    <property type="protein sequence ID" value="RRT64359.1"/>
    <property type="molecule type" value="Genomic_DNA"/>
</dbReference>
<dbReference type="Gene3D" id="3.30.420.10">
    <property type="entry name" value="Ribonuclease H-like superfamily/Ribonuclease H"/>
    <property type="match status" value="1"/>
</dbReference>
<name>A0A426ZK41_ENSVE</name>
<gene>
    <name evidence="1" type="ORF">B296_00041906</name>
</gene>
<reference evidence="1 2" key="1">
    <citation type="journal article" date="2014" name="Agronomy (Basel)">
        <title>A Draft Genome Sequence for Ensete ventricosum, the Drought-Tolerant Tree Against Hunger.</title>
        <authorList>
            <person name="Harrison J."/>
            <person name="Moore K.A."/>
            <person name="Paszkiewicz K."/>
            <person name="Jones T."/>
            <person name="Grant M."/>
            <person name="Ambacheew D."/>
            <person name="Muzemil S."/>
            <person name="Studholme D.J."/>
        </authorList>
    </citation>
    <scope>NUCLEOTIDE SEQUENCE [LARGE SCALE GENOMIC DNA]</scope>
</reference>
<accession>A0A426ZK41</accession>
<dbReference type="AlphaFoldDB" id="A0A426ZK41"/>
<dbReference type="SUPFAM" id="SSF53098">
    <property type="entry name" value="Ribonuclease H-like"/>
    <property type="match status" value="1"/>
</dbReference>
<dbReference type="Pfam" id="PF03104">
    <property type="entry name" value="DNA_pol_B_exo1"/>
    <property type="match status" value="1"/>
</dbReference>
<dbReference type="GO" id="GO:0003887">
    <property type="term" value="F:DNA-directed DNA polymerase activity"/>
    <property type="evidence" value="ECO:0007669"/>
    <property type="project" value="TreeGrafter"/>
</dbReference>
<dbReference type="GO" id="GO:0003676">
    <property type="term" value="F:nucleic acid binding"/>
    <property type="evidence" value="ECO:0007669"/>
    <property type="project" value="InterPro"/>
</dbReference>
<dbReference type="GO" id="GO:0005634">
    <property type="term" value="C:nucleus"/>
    <property type="evidence" value="ECO:0007669"/>
    <property type="project" value="TreeGrafter"/>
</dbReference>
<dbReference type="GO" id="GO:0016035">
    <property type="term" value="C:zeta DNA polymerase complex"/>
    <property type="evidence" value="ECO:0007669"/>
    <property type="project" value="InterPro"/>
</dbReference>
<sequence>YKHALSVGGSLLVLAESRGDLRPDPQFDGINIISLAVQEDTSLTFEVYVLIRGVNDELQRSVTIEIRSLSRHTSWYAPNFERYRGSVIYRNKDGITDCNILIFNEEKHLLEHLVKIISSVDPDILMGWEIQGGSLGFIAERAGYLGINLLKSISRTPSYELKQRIGDPANSKLFSEISEASIANIGLRVAVVQDEWARTHSSGIHVGGRIVLNIWRLMRSEVKLNIYSIEAVAEEVLRRKIPSIPYKVLNHWFINGLGQSRYRCISYLVERVKLSLEIMYQLDMVKIILFYTSHFL</sequence>
<evidence type="ECO:0000313" key="1">
    <source>
        <dbReference type="EMBL" id="RRT64359.1"/>
    </source>
</evidence>
<proteinExistence type="predicted"/>
<feature type="non-terminal residue" evidence="1">
    <location>
        <position position="1"/>
    </location>
</feature>
<dbReference type="InterPro" id="IPR036397">
    <property type="entry name" value="RNaseH_sf"/>
</dbReference>
<dbReference type="PANTHER" id="PTHR45812:SF1">
    <property type="entry name" value="DNA POLYMERASE ZETA CATALYTIC SUBUNIT"/>
    <property type="match status" value="1"/>
</dbReference>
<evidence type="ECO:0000313" key="2">
    <source>
        <dbReference type="Proteomes" id="UP000287651"/>
    </source>
</evidence>
<dbReference type="GO" id="GO:0042276">
    <property type="term" value="P:error-prone translesion synthesis"/>
    <property type="evidence" value="ECO:0007669"/>
    <property type="project" value="TreeGrafter"/>
</dbReference>
<dbReference type="InterPro" id="IPR006133">
    <property type="entry name" value="DNA-dir_DNA_pol_B_exonuc"/>
</dbReference>
<dbReference type="Proteomes" id="UP000287651">
    <property type="component" value="Unassembled WGS sequence"/>
</dbReference>
<organism evidence="1 2">
    <name type="scientific">Ensete ventricosum</name>
    <name type="common">Abyssinian banana</name>
    <name type="synonym">Musa ensete</name>
    <dbReference type="NCBI Taxonomy" id="4639"/>
    <lineage>
        <taxon>Eukaryota</taxon>
        <taxon>Viridiplantae</taxon>
        <taxon>Streptophyta</taxon>
        <taxon>Embryophyta</taxon>
        <taxon>Tracheophyta</taxon>
        <taxon>Spermatophyta</taxon>
        <taxon>Magnoliopsida</taxon>
        <taxon>Liliopsida</taxon>
        <taxon>Zingiberales</taxon>
        <taxon>Musaceae</taxon>
        <taxon>Ensete</taxon>
    </lineage>
</organism>
<protein>
    <submittedName>
        <fullName evidence="1">Uncharacterized protein</fullName>
    </submittedName>
</protein>
<dbReference type="InterPro" id="IPR030559">
    <property type="entry name" value="PolZ_Rev3"/>
</dbReference>
<comment type="caution">
    <text evidence="1">The sequence shown here is derived from an EMBL/GenBank/DDBJ whole genome shotgun (WGS) entry which is preliminary data.</text>
</comment>